<keyword evidence="1" id="KW-1133">Transmembrane helix</keyword>
<dbReference type="Proteomes" id="UP001642540">
    <property type="component" value="Unassembled WGS sequence"/>
</dbReference>
<sequence>MDIKIYFVKFLLQILLADFAFSAKAVYFDVENYIPKSKRMKAFVRVIKKHISKYNDIKSIDGLSALLKPVQHCPIHMTNFGGIDLPSLDVPTLQMQTKLTVCAGKVFAVSKSLYLRSNKTSLTCIIEIQRGVEASKCPLSHLFADSTRLCVELNFRKFVTRVRPWTCEAVVSFFPKLVPIPNRSYRYHEKVQIQKTVSVFDQDNDSPHHRYILRLLPSYAPINILVTQLTNDSAKPQNWESPNGVGSWFKYSFTEPSKVTKGGEYAENHENSSCRVLPHVLKIEIERSVSQGTICNTKSYTQETRPNGNYFKFLGRPDLAPLDNKFYPTAVSHPLTFEDSRRTIGFIACGSGEIQNLAFRELFCVFDGYVWACLFTINLVIIPVLWCVIDWLSEKNKSKQTAQHSGQQSVFSSRIFFQAVVILLEQGNAFTNKHLNAEAKRWIASALILAAIVLTNSYKYD</sequence>
<proteinExistence type="predicted"/>
<feature type="transmembrane region" description="Helical" evidence="1">
    <location>
        <begin position="369"/>
        <end position="389"/>
    </location>
</feature>
<dbReference type="Gene3D" id="1.10.287.70">
    <property type="match status" value="1"/>
</dbReference>
<evidence type="ECO:0000256" key="1">
    <source>
        <dbReference type="SAM" id="Phobius"/>
    </source>
</evidence>
<keyword evidence="1" id="KW-0472">Membrane</keyword>
<accession>A0ABP1S920</accession>
<protein>
    <submittedName>
        <fullName evidence="3">Uncharacterized protein</fullName>
    </submittedName>
</protein>
<keyword evidence="1" id="KW-0812">Transmembrane</keyword>
<organism evidence="3 4">
    <name type="scientific">Orchesella dallaii</name>
    <dbReference type="NCBI Taxonomy" id="48710"/>
    <lineage>
        <taxon>Eukaryota</taxon>
        <taxon>Metazoa</taxon>
        <taxon>Ecdysozoa</taxon>
        <taxon>Arthropoda</taxon>
        <taxon>Hexapoda</taxon>
        <taxon>Collembola</taxon>
        <taxon>Entomobryomorpha</taxon>
        <taxon>Entomobryoidea</taxon>
        <taxon>Orchesellidae</taxon>
        <taxon>Orchesellinae</taxon>
        <taxon>Orchesella</taxon>
    </lineage>
</organism>
<gene>
    <name evidence="3" type="ORF">ODALV1_LOCUS30968</name>
</gene>
<reference evidence="3 4" key="1">
    <citation type="submission" date="2024-08" db="EMBL/GenBank/DDBJ databases">
        <authorList>
            <person name="Cucini C."/>
            <person name="Frati F."/>
        </authorList>
    </citation>
    <scope>NUCLEOTIDE SEQUENCE [LARGE SCALE GENOMIC DNA]</scope>
</reference>
<evidence type="ECO:0000313" key="3">
    <source>
        <dbReference type="EMBL" id="CAL8146889.1"/>
    </source>
</evidence>
<feature type="signal peptide" evidence="2">
    <location>
        <begin position="1"/>
        <end position="25"/>
    </location>
</feature>
<evidence type="ECO:0000313" key="4">
    <source>
        <dbReference type="Proteomes" id="UP001642540"/>
    </source>
</evidence>
<keyword evidence="2" id="KW-0732">Signal</keyword>
<evidence type="ECO:0000256" key="2">
    <source>
        <dbReference type="SAM" id="SignalP"/>
    </source>
</evidence>
<feature type="chain" id="PRO_5045080051" evidence="2">
    <location>
        <begin position="26"/>
        <end position="461"/>
    </location>
</feature>
<dbReference type="EMBL" id="CAXLJM020000164">
    <property type="protein sequence ID" value="CAL8146889.1"/>
    <property type="molecule type" value="Genomic_DNA"/>
</dbReference>
<comment type="caution">
    <text evidence="3">The sequence shown here is derived from an EMBL/GenBank/DDBJ whole genome shotgun (WGS) entry which is preliminary data.</text>
</comment>
<keyword evidence="4" id="KW-1185">Reference proteome</keyword>
<name>A0ABP1S920_9HEXA</name>